<organism evidence="1 2">
    <name type="scientific">Lecanicillium saksenae</name>
    <dbReference type="NCBI Taxonomy" id="468837"/>
    <lineage>
        <taxon>Eukaryota</taxon>
        <taxon>Fungi</taxon>
        <taxon>Dikarya</taxon>
        <taxon>Ascomycota</taxon>
        <taxon>Pezizomycotina</taxon>
        <taxon>Sordariomycetes</taxon>
        <taxon>Hypocreomycetidae</taxon>
        <taxon>Hypocreales</taxon>
        <taxon>Cordycipitaceae</taxon>
        <taxon>Lecanicillium</taxon>
    </lineage>
</organism>
<gene>
    <name evidence="1" type="ORF">NLG97_g2433</name>
</gene>
<reference evidence="1" key="1">
    <citation type="submission" date="2022-07" db="EMBL/GenBank/DDBJ databases">
        <title>Genome Sequence of Lecanicillium saksenae.</title>
        <authorList>
            <person name="Buettner E."/>
        </authorList>
    </citation>
    <scope>NUCLEOTIDE SEQUENCE</scope>
    <source>
        <strain evidence="1">VT-O1</strain>
    </source>
</reference>
<evidence type="ECO:0000313" key="2">
    <source>
        <dbReference type="Proteomes" id="UP001148737"/>
    </source>
</evidence>
<sequence>MDNWLLYFAWDVMAQLTFSKPMGFMDTGDDFNGLLSTATQALDYFATVGQLPTLDYWLAKNPIKPVGPPSFDFAAMFCAQQSINRQKGADAHESQHKDMLDAFIDVKNSNPEQMDDNKVVGALLINVLAGADTTAILLRAITYYVLKNPQVHRRLTQELSAINNTRPIGYATASSLSYLDAVIKEASRMHPGIGLLLERVVPEAGLLLADGTHIPPGTIVGMNPWVVHMDKATFGQDAEVFRPERWLRYESEGETEEDYRKRLIEMKNADLTFGAGRRVCLGSNISIVQAYMCTATLFSRFELALVYPEKDWHLQNSWFVRQSGIEVTIKKRGGTDSEF</sequence>
<dbReference type="Proteomes" id="UP001148737">
    <property type="component" value="Unassembled WGS sequence"/>
</dbReference>
<proteinExistence type="predicted"/>
<keyword evidence="2" id="KW-1185">Reference proteome</keyword>
<comment type="caution">
    <text evidence="1">The sequence shown here is derived from an EMBL/GenBank/DDBJ whole genome shotgun (WGS) entry which is preliminary data.</text>
</comment>
<evidence type="ECO:0000313" key="1">
    <source>
        <dbReference type="EMBL" id="KAJ3496738.1"/>
    </source>
</evidence>
<name>A0ACC1R0W1_9HYPO</name>
<accession>A0ACC1R0W1</accession>
<dbReference type="EMBL" id="JANAKD010000165">
    <property type="protein sequence ID" value="KAJ3496738.1"/>
    <property type="molecule type" value="Genomic_DNA"/>
</dbReference>
<protein>
    <submittedName>
        <fullName evidence="1">Uncharacterized protein</fullName>
    </submittedName>
</protein>